<dbReference type="InterPro" id="IPR029297">
    <property type="entry name" value="SPATA32"/>
</dbReference>
<gene>
    <name evidence="1" type="ORF">WMSIL1_LOCUS1749</name>
</gene>
<dbReference type="Proteomes" id="UP000321570">
    <property type="component" value="Unassembled WGS sequence"/>
</dbReference>
<dbReference type="Pfam" id="PF15310">
    <property type="entry name" value="VAD1-2"/>
    <property type="match status" value="1"/>
</dbReference>
<evidence type="ECO:0000313" key="1">
    <source>
        <dbReference type="EMBL" id="VUZ41062.1"/>
    </source>
</evidence>
<organism evidence="1 2">
    <name type="scientific">Hymenolepis diminuta</name>
    <name type="common">Rat tapeworm</name>
    <dbReference type="NCBI Taxonomy" id="6216"/>
    <lineage>
        <taxon>Eukaryota</taxon>
        <taxon>Metazoa</taxon>
        <taxon>Spiralia</taxon>
        <taxon>Lophotrochozoa</taxon>
        <taxon>Platyhelminthes</taxon>
        <taxon>Cestoda</taxon>
        <taxon>Eucestoda</taxon>
        <taxon>Cyclophyllidea</taxon>
        <taxon>Hymenolepididae</taxon>
        <taxon>Hymenolepis</taxon>
    </lineage>
</organism>
<dbReference type="EMBL" id="CABIJS010000044">
    <property type="protein sequence ID" value="VUZ41062.1"/>
    <property type="molecule type" value="Genomic_DNA"/>
</dbReference>
<name>A0A564Y1A6_HYMDI</name>
<protein>
    <submittedName>
        <fullName evidence="1">Uncharacterized protein</fullName>
    </submittedName>
</protein>
<keyword evidence="2" id="KW-1185">Reference proteome</keyword>
<dbReference type="AlphaFoldDB" id="A0A564Y1A6"/>
<reference evidence="1 2" key="1">
    <citation type="submission" date="2019-07" db="EMBL/GenBank/DDBJ databases">
        <authorList>
            <person name="Jastrzebski P J."/>
            <person name="Paukszto L."/>
            <person name="Jastrzebski P J."/>
        </authorList>
    </citation>
    <scope>NUCLEOTIDE SEQUENCE [LARGE SCALE GENOMIC DNA]</scope>
    <source>
        <strain evidence="1 2">WMS-il1</strain>
    </source>
</reference>
<dbReference type="GO" id="GO:0007283">
    <property type="term" value="P:spermatogenesis"/>
    <property type="evidence" value="ECO:0007669"/>
    <property type="project" value="InterPro"/>
</dbReference>
<sequence length="201" mass="21895">MAIEGKANIDTLLIAAEVIERDHVKSVHFQTKDHLFQRDSLIQNAQRRFSTAYATPITSNLDFQSTSVSSSASPTSRRSWLTSDLITSTTTASQPPPPQAGNFPNISSLVTLADLKNVLSAAAAATPVTNISRSTLEGNGEGNGSNNNTGSNLLLIIFTIFLTKMRCRKMKERHAHRLLLPMAMQTITGFNQDIASEHKTI</sequence>
<proteinExistence type="predicted"/>
<accession>A0A564Y1A6</accession>
<evidence type="ECO:0000313" key="2">
    <source>
        <dbReference type="Proteomes" id="UP000321570"/>
    </source>
</evidence>